<accession>A0A0E9MXS5</accession>
<dbReference type="RefSeq" id="WP_046368024.1">
    <property type="nucleotide sequence ID" value="NZ_BBWV01000001.1"/>
</dbReference>
<gene>
    <name evidence="1" type="ORF">FPE01S_01_13260</name>
</gene>
<name>A0A0E9MXS5_9BACT</name>
<dbReference type="EMBL" id="BBWV01000001">
    <property type="protein sequence ID" value="GAO42313.1"/>
    <property type="molecule type" value="Genomic_DNA"/>
</dbReference>
<comment type="caution">
    <text evidence="1">The sequence shown here is derived from an EMBL/GenBank/DDBJ whole genome shotgun (WGS) entry which is preliminary data.</text>
</comment>
<dbReference type="AlphaFoldDB" id="A0A0E9MXS5"/>
<sequence length="79" mass="8965">MAYNYIHDDKGIVTRVSLEEHNEDPYQYQGEVTTPSNVKIPFKAGYGIIQYTPRELGDLEPYNSIINEAIAASEKENKS</sequence>
<reference evidence="1 2" key="1">
    <citation type="submission" date="2015-04" db="EMBL/GenBank/DDBJ databases">
        <title>Whole genome shotgun sequence of Flavihumibacter petaseus NBRC 106054.</title>
        <authorList>
            <person name="Miyazawa S."/>
            <person name="Hosoyama A."/>
            <person name="Hashimoto M."/>
            <person name="Noguchi M."/>
            <person name="Tsuchikane K."/>
            <person name="Ohji S."/>
            <person name="Yamazoe A."/>
            <person name="Ichikawa N."/>
            <person name="Kimura A."/>
            <person name="Fujita N."/>
        </authorList>
    </citation>
    <scope>NUCLEOTIDE SEQUENCE [LARGE SCALE GENOMIC DNA]</scope>
    <source>
        <strain evidence="1 2">NBRC 106054</strain>
    </source>
</reference>
<organism evidence="1 2">
    <name type="scientific">Flavihumibacter petaseus NBRC 106054</name>
    <dbReference type="NCBI Taxonomy" id="1220578"/>
    <lineage>
        <taxon>Bacteria</taxon>
        <taxon>Pseudomonadati</taxon>
        <taxon>Bacteroidota</taxon>
        <taxon>Chitinophagia</taxon>
        <taxon>Chitinophagales</taxon>
        <taxon>Chitinophagaceae</taxon>
        <taxon>Flavihumibacter</taxon>
    </lineage>
</organism>
<protein>
    <submittedName>
        <fullName evidence="1">Uncharacterized protein</fullName>
    </submittedName>
</protein>
<evidence type="ECO:0000313" key="2">
    <source>
        <dbReference type="Proteomes" id="UP000033121"/>
    </source>
</evidence>
<evidence type="ECO:0000313" key="1">
    <source>
        <dbReference type="EMBL" id="GAO42313.1"/>
    </source>
</evidence>
<proteinExistence type="predicted"/>
<keyword evidence="2" id="KW-1185">Reference proteome</keyword>
<dbReference type="Proteomes" id="UP000033121">
    <property type="component" value="Unassembled WGS sequence"/>
</dbReference>